<feature type="transmembrane region" description="Helical" evidence="1">
    <location>
        <begin position="103"/>
        <end position="122"/>
    </location>
</feature>
<reference evidence="2 3" key="1">
    <citation type="submission" date="2024-09" db="EMBL/GenBank/DDBJ databases">
        <authorList>
            <person name="Sun Q."/>
            <person name="Mori K."/>
        </authorList>
    </citation>
    <scope>NUCLEOTIDE SEQUENCE [LARGE SCALE GENOMIC DNA]</scope>
    <source>
        <strain evidence="2 3">CCM 7650</strain>
    </source>
</reference>
<keyword evidence="1" id="KW-1133">Transmembrane helix</keyword>
<protein>
    <submittedName>
        <fullName evidence="2">Uncharacterized protein</fullName>
    </submittedName>
</protein>
<keyword evidence="1" id="KW-0472">Membrane</keyword>
<feature type="transmembrane region" description="Helical" evidence="1">
    <location>
        <begin position="71"/>
        <end position="91"/>
    </location>
</feature>
<feature type="transmembrane region" description="Helical" evidence="1">
    <location>
        <begin position="190"/>
        <end position="207"/>
    </location>
</feature>
<dbReference type="EMBL" id="JBHLWI010000001">
    <property type="protein sequence ID" value="MFC0261208.1"/>
    <property type="molecule type" value="Genomic_DNA"/>
</dbReference>
<proteinExistence type="predicted"/>
<keyword evidence="3" id="KW-1185">Reference proteome</keyword>
<accession>A0ABV6FMW1</accession>
<evidence type="ECO:0000313" key="3">
    <source>
        <dbReference type="Proteomes" id="UP001589797"/>
    </source>
</evidence>
<keyword evidence="1" id="KW-0812">Transmembrane</keyword>
<evidence type="ECO:0000256" key="1">
    <source>
        <dbReference type="SAM" id="Phobius"/>
    </source>
</evidence>
<gene>
    <name evidence="2" type="ORF">ACFFIP_00840</name>
</gene>
<feature type="transmembrane region" description="Helical" evidence="1">
    <location>
        <begin position="38"/>
        <end position="59"/>
    </location>
</feature>
<organism evidence="2 3">
    <name type="scientific">Fontibacter flavus</name>
    <dbReference type="NCBI Taxonomy" id="654838"/>
    <lineage>
        <taxon>Bacteria</taxon>
        <taxon>Pseudomonadati</taxon>
        <taxon>Bacteroidota</taxon>
        <taxon>Cytophagia</taxon>
        <taxon>Cytophagales</taxon>
        <taxon>Cyclobacteriaceae</taxon>
        <taxon>Fontibacter</taxon>
    </lineage>
</organism>
<sequence>MKKHYFLIASMLILFLSLIGFSDNLVTDVGQESNKDPKFIIHGLFCFAWLGIFVVQSNLIRKGDHGSHIKWGVAGMVSAIGVFISTVYIFFEVYESWGAMPFWIKANRFLMLGFAVLVLLGYLNRRKGNLHKRYMFMASLYMLEPVLGRIGEHIGLVDFEFDLFEGLVWNLLFISLFIYDWKILKKIHPVSWVGVLCFYIIWVISILF</sequence>
<dbReference type="Proteomes" id="UP001589797">
    <property type="component" value="Unassembled WGS sequence"/>
</dbReference>
<comment type="caution">
    <text evidence="2">The sequence shown here is derived from an EMBL/GenBank/DDBJ whole genome shotgun (WGS) entry which is preliminary data.</text>
</comment>
<name>A0ABV6FMW1_9BACT</name>
<dbReference type="RefSeq" id="WP_382385662.1">
    <property type="nucleotide sequence ID" value="NZ_JBHLWI010000001.1"/>
</dbReference>
<evidence type="ECO:0000313" key="2">
    <source>
        <dbReference type="EMBL" id="MFC0261208.1"/>
    </source>
</evidence>